<reference evidence="1 2" key="1">
    <citation type="submission" date="2023-05" db="EMBL/GenBank/DDBJ databases">
        <title>Draft genome sequence of Streptomyces sp. B-S-A6 isolated from a cave soil in Thailand.</title>
        <authorList>
            <person name="Chamroensaksri N."/>
            <person name="Muangham S."/>
        </authorList>
    </citation>
    <scope>NUCLEOTIDE SEQUENCE [LARGE SCALE GENOMIC DNA]</scope>
    <source>
        <strain evidence="1 2">B-S-A6</strain>
    </source>
</reference>
<sequence>MTAPADRSERAHRTAALCELLGSTDEARRWPEVAAAAARAREALRAGAEPAELEVCFDALDRELRRAGYANGLVHGSRGTRAPGVVAHIKAAVCPASDRCTRVERARDLWPTPLCAVHETRMHKTRLA</sequence>
<evidence type="ECO:0000313" key="2">
    <source>
        <dbReference type="Proteomes" id="UP001223978"/>
    </source>
</evidence>
<accession>A0ABT6SM17</accession>
<proteinExistence type="predicted"/>
<protein>
    <submittedName>
        <fullName evidence="1">Uncharacterized protein</fullName>
    </submittedName>
</protein>
<comment type="caution">
    <text evidence="1">The sequence shown here is derived from an EMBL/GenBank/DDBJ whole genome shotgun (WGS) entry which is preliminary data.</text>
</comment>
<dbReference type="EMBL" id="JASCIQ010000064">
    <property type="protein sequence ID" value="MDI3409235.1"/>
    <property type="molecule type" value="Genomic_DNA"/>
</dbReference>
<dbReference type="RefSeq" id="WP_282547103.1">
    <property type="nucleotide sequence ID" value="NZ_JASCIQ010000064.1"/>
</dbReference>
<gene>
    <name evidence="1" type="ORF">QIS96_36130</name>
</gene>
<name>A0ABT6SM17_9ACTN</name>
<keyword evidence="2" id="KW-1185">Reference proteome</keyword>
<evidence type="ECO:0000313" key="1">
    <source>
        <dbReference type="EMBL" id="MDI3409235.1"/>
    </source>
</evidence>
<organism evidence="1 2">
    <name type="scientific">Streptomyces cavernicola</name>
    <dbReference type="NCBI Taxonomy" id="3043613"/>
    <lineage>
        <taxon>Bacteria</taxon>
        <taxon>Bacillati</taxon>
        <taxon>Actinomycetota</taxon>
        <taxon>Actinomycetes</taxon>
        <taxon>Kitasatosporales</taxon>
        <taxon>Streptomycetaceae</taxon>
        <taxon>Streptomyces</taxon>
    </lineage>
</organism>
<dbReference type="Proteomes" id="UP001223978">
    <property type="component" value="Unassembled WGS sequence"/>
</dbReference>